<accession>A0A9X0AT53</accession>
<sequence length="242" mass="27383">MGLLSEYNPPFIPDDIFSRICHRGFPEQTLEEIEENTVTYKGNFDWMPRSPEFWDESRLMALAGFSRELIEAQQNLEALWVLRTTEMRDNLPHGWLLYPHIRWYREHLNEVPVACRTRPVFQASVSGQYSSQASASAQHNSMAEGADAQHSQTSVVPAEPPYQEQTSTHRETPSSEGTSDNHYSRHVSAGQGSSGRSSNSYHSRRDSKSPFRSVSSSRPSGSCSASRRPSGHSSTSRDDRRY</sequence>
<dbReference type="EMBL" id="JAPEIS010000003">
    <property type="protein sequence ID" value="KAJ8068487.1"/>
    <property type="molecule type" value="Genomic_DNA"/>
</dbReference>
<feature type="compositionally biased region" description="Low complexity" evidence="1">
    <location>
        <begin position="210"/>
        <end position="228"/>
    </location>
</feature>
<feature type="compositionally biased region" description="Low complexity" evidence="1">
    <location>
        <begin position="188"/>
        <end position="201"/>
    </location>
</feature>
<keyword evidence="3" id="KW-1185">Reference proteome</keyword>
<evidence type="ECO:0000313" key="3">
    <source>
        <dbReference type="Proteomes" id="UP001152300"/>
    </source>
</evidence>
<protein>
    <submittedName>
        <fullName evidence="2">Uncharacterized protein</fullName>
    </submittedName>
</protein>
<evidence type="ECO:0000256" key="1">
    <source>
        <dbReference type="SAM" id="MobiDB-lite"/>
    </source>
</evidence>
<organism evidence="2 3">
    <name type="scientific">Sclerotinia nivalis</name>
    <dbReference type="NCBI Taxonomy" id="352851"/>
    <lineage>
        <taxon>Eukaryota</taxon>
        <taxon>Fungi</taxon>
        <taxon>Dikarya</taxon>
        <taxon>Ascomycota</taxon>
        <taxon>Pezizomycotina</taxon>
        <taxon>Leotiomycetes</taxon>
        <taxon>Helotiales</taxon>
        <taxon>Sclerotiniaceae</taxon>
        <taxon>Sclerotinia</taxon>
    </lineage>
</organism>
<gene>
    <name evidence="2" type="ORF">OCU04_004041</name>
</gene>
<dbReference type="Proteomes" id="UP001152300">
    <property type="component" value="Unassembled WGS sequence"/>
</dbReference>
<evidence type="ECO:0000313" key="2">
    <source>
        <dbReference type="EMBL" id="KAJ8068487.1"/>
    </source>
</evidence>
<proteinExistence type="predicted"/>
<name>A0A9X0AT53_9HELO</name>
<reference evidence="2" key="1">
    <citation type="submission" date="2022-11" db="EMBL/GenBank/DDBJ databases">
        <title>Genome Resource of Sclerotinia nivalis Strain SnTB1, a Plant Pathogen Isolated from American Ginseng.</title>
        <authorList>
            <person name="Fan S."/>
        </authorList>
    </citation>
    <scope>NUCLEOTIDE SEQUENCE</scope>
    <source>
        <strain evidence="2">SnTB1</strain>
    </source>
</reference>
<dbReference type="OrthoDB" id="3551792at2759"/>
<dbReference type="AlphaFoldDB" id="A0A9X0AT53"/>
<comment type="caution">
    <text evidence="2">The sequence shown here is derived from an EMBL/GenBank/DDBJ whole genome shotgun (WGS) entry which is preliminary data.</text>
</comment>
<feature type="region of interest" description="Disordered" evidence="1">
    <location>
        <begin position="132"/>
        <end position="242"/>
    </location>
</feature>